<evidence type="ECO:0000256" key="1">
    <source>
        <dbReference type="ARBA" id="ARBA00012528"/>
    </source>
</evidence>
<keyword evidence="3" id="KW-0812">Transmembrane</keyword>
<keyword evidence="6" id="KW-1185">Reference proteome</keyword>
<dbReference type="PANTHER" id="PTHR45138:SF9">
    <property type="entry name" value="DIGUANYLATE CYCLASE DGCM-RELATED"/>
    <property type="match status" value="1"/>
</dbReference>
<proteinExistence type="predicted"/>
<dbReference type="NCBIfam" id="TIGR00254">
    <property type="entry name" value="GGDEF"/>
    <property type="match status" value="1"/>
</dbReference>
<comment type="caution">
    <text evidence="5">The sequence shown here is derived from an EMBL/GenBank/DDBJ whole genome shotgun (WGS) entry which is preliminary data.</text>
</comment>
<dbReference type="GO" id="GO:0052621">
    <property type="term" value="F:diguanylate cyclase activity"/>
    <property type="evidence" value="ECO:0007669"/>
    <property type="project" value="UniProtKB-EC"/>
</dbReference>
<sequence>MTENFRKYILKPLKYLLDLSLFWKIGFVIGSCVLINTLIAFYFYERLNHLRKHIEEAPFYAYKSLAQEGLLLLEKWEKLPSQSAERLLLEASIKELARIGLRGGVYERDGRELVKIYKTASDEEIQAALKAIIENFSIPEVRKNWDMVLKWAINQEEILQKELRNLSERTDYLYILLFLILGFFLIWGALAFFFIVKRPLDRIVSQIQRLLIEGESLCLDDPERCKLKYYANDEIGRLSSAVRDLLRSYGELAQFKHTIEEDQTVEEVYERLAEVFKEKLDLKTFAFYQVSNSQNSMRIMQLSNPDLEVNSEKLFNADLCRAKRTGHLVSSIGQPGVCRLFLWKEEAEHYCVPFMSGGRCVGVAQIILPKTQETRKSKKIHEKLKLAERYIREAVPVIEAKRYAESLKEQTLKDPLTGLYNRRFLEEALDNIVAGILRRGTVLGILMADLDYFKSVNDKYGHDVGDKVLRETAQILKTNVRASDLVVRFGGEEFLILLVDVKEGESVKIAEKLRSLVEAHRFETPKGVLQRTISIGVSEFPVDAQGAWEAIKYADVALYKAKEMGRNRVVRFTPDMWPSEEY</sequence>
<comment type="catalytic activity">
    <reaction evidence="2">
        <text>2 GTP = 3',3'-c-di-GMP + 2 diphosphate</text>
        <dbReference type="Rhea" id="RHEA:24898"/>
        <dbReference type="ChEBI" id="CHEBI:33019"/>
        <dbReference type="ChEBI" id="CHEBI:37565"/>
        <dbReference type="ChEBI" id="CHEBI:58805"/>
        <dbReference type="EC" id="2.7.7.65"/>
    </reaction>
</comment>
<evidence type="ECO:0000313" key="6">
    <source>
        <dbReference type="Proteomes" id="UP000078390"/>
    </source>
</evidence>
<keyword evidence="3" id="KW-0472">Membrane</keyword>
<dbReference type="InterPro" id="IPR050469">
    <property type="entry name" value="Diguanylate_Cyclase"/>
</dbReference>
<dbReference type="FunFam" id="3.30.70.270:FF:000001">
    <property type="entry name" value="Diguanylate cyclase domain protein"/>
    <property type="match status" value="1"/>
</dbReference>
<evidence type="ECO:0000256" key="2">
    <source>
        <dbReference type="ARBA" id="ARBA00034247"/>
    </source>
</evidence>
<dbReference type="Gene3D" id="3.30.70.270">
    <property type="match status" value="1"/>
</dbReference>
<dbReference type="PATRIC" id="fig|999894.6.peg.137"/>
<dbReference type="AlphaFoldDB" id="A0A179D7P6"/>
<dbReference type="Proteomes" id="UP000078390">
    <property type="component" value="Unassembled WGS sequence"/>
</dbReference>
<evidence type="ECO:0000256" key="3">
    <source>
        <dbReference type="SAM" id="Phobius"/>
    </source>
</evidence>
<dbReference type="CDD" id="cd01949">
    <property type="entry name" value="GGDEF"/>
    <property type="match status" value="1"/>
</dbReference>
<dbReference type="InterPro" id="IPR029787">
    <property type="entry name" value="Nucleotide_cyclase"/>
</dbReference>
<dbReference type="EMBL" id="LWLG01000001">
    <property type="protein sequence ID" value="OAQ21618.1"/>
    <property type="molecule type" value="Genomic_DNA"/>
</dbReference>
<dbReference type="PANTHER" id="PTHR45138">
    <property type="entry name" value="REGULATORY COMPONENTS OF SENSORY TRANSDUCTION SYSTEM"/>
    <property type="match status" value="1"/>
</dbReference>
<dbReference type="SMART" id="SM00267">
    <property type="entry name" value="GGDEF"/>
    <property type="match status" value="1"/>
</dbReference>
<accession>A0A179D7P6</accession>
<organism evidence="5 6">
    <name type="scientific">Thermosulfurimonas dismutans</name>
    <dbReference type="NCBI Taxonomy" id="999894"/>
    <lineage>
        <taxon>Bacteria</taxon>
        <taxon>Pseudomonadati</taxon>
        <taxon>Thermodesulfobacteriota</taxon>
        <taxon>Thermodesulfobacteria</taxon>
        <taxon>Thermodesulfobacteriales</taxon>
        <taxon>Thermodesulfobacteriaceae</taxon>
        <taxon>Thermosulfurimonas</taxon>
    </lineage>
</organism>
<dbReference type="Pfam" id="PF00990">
    <property type="entry name" value="GGDEF"/>
    <property type="match status" value="1"/>
</dbReference>
<dbReference type="SUPFAM" id="SSF55073">
    <property type="entry name" value="Nucleotide cyclase"/>
    <property type="match status" value="1"/>
</dbReference>
<name>A0A179D7P6_9BACT</name>
<dbReference type="STRING" id="999894.TDIS_0136"/>
<dbReference type="InterPro" id="IPR043128">
    <property type="entry name" value="Rev_trsase/Diguanyl_cyclase"/>
</dbReference>
<feature type="transmembrane region" description="Helical" evidence="3">
    <location>
        <begin position="172"/>
        <end position="196"/>
    </location>
</feature>
<dbReference type="PROSITE" id="PS50887">
    <property type="entry name" value="GGDEF"/>
    <property type="match status" value="1"/>
</dbReference>
<feature type="transmembrane region" description="Helical" evidence="3">
    <location>
        <begin position="20"/>
        <end position="44"/>
    </location>
</feature>
<evidence type="ECO:0000259" key="4">
    <source>
        <dbReference type="PROSITE" id="PS50887"/>
    </source>
</evidence>
<protein>
    <recommendedName>
        <fullName evidence="1">diguanylate cyclase</fullName>
        <ecNumber evidence="1">2.7.7.65</ecNumber>
    </recommendedName>
</protein>
<keyword evidence="3" id="KW-1133">Transmembrane helix</keyword>
<gene>
    <name evidence="5" type="ORF">TDIS_0136</name>
</gene>
<dbReference type="EC" id="2.7.7.65" evidence="1"/>
<dbReference type="InterPro" id="IPR000160">
    <property type="entry name" value="GGDEF_dom"/>
</dbReference>
<reference evidence="5 6" key="1">
    <citation type="submission" date="2016-04" db="EMBL/GenBank/DDBJ databases">
        <title>Genome analysis of Thermosulfurimonas dismutans, the first thermophilic sulfur-disproportionating bacterium of the phylum Thermodesulfobacteria.</title>
        <authorList>
            <person name="Mardanov A.V."/>
            <person name="Beletsky A.V."/>
            <person name="Kadnikov V.V."/>
            <person name="Slobodkin A.I."/>
            <person name="Ravin N.V."/>
        </authorList>
    </citation>
    <scope>NUCLEOTIDE SEQUENCE [LARGE SCALE GENOMIC DNA]</scope>
    <source>
        <strain evidence="5 6">S95</strain>
    </source>
</reference>
<evidence type="ECO:0000313" key="5">
    <source>
        <dbReference type="EMBL" id="OAQ21618.1"/>
    </source>
</evidence>
<feature type="domain" description="GGDEF" evidence="4">
    <location>
        <begin position="441"/>
        <end position="574"/>
    </location>
</feature>